<dbReference type="InterPro" id="IPR032190">
    <property type="entry name" value="NPC1_N"/>
</dbReference>
<evidence type="ECO:0000259" key="1">
    <source>
        <dbReference type="Pfam" id="PF16414"/>
    </source>
</evidence>
<evidence type="ECO:0000313" key="3">
    <source>
        <dbReference type="Proteomes" id="UP000663844"/>
    </source>
</evidence>
<dbReference type="InterPro" id="IPR019410">
    <property type="entry name" value="Methyltransf_16"/>
</dbReference>
<proteinExistence type="predicted"/>
<dbReference type="EMBL" id="CAJOAZ010000523">
    <property type="protein sequence ID" value="CAF3667884.1"/>
    <property type="molecule type" value="Genomic_DNA"/>
</dbReference>
<dbReference type="PANTHER" id="PTHR45727:SF2">
    <property type="entry name" value="NPC INTRACELLULAR CHOLESTEROL TRANSPORTER 1"/>
    <property type="match status" value="1"/>
</dbReference>
<dbReference type="GO" id="GO:0030299">
    <property type="term" value="P:intestinal cholesterol absorption"/>
    <property type="evidence" value="ECO:0007669"/>
    <property type="project" value="TreeGrafter"/>
</dbReference>
<dbReference type="GO" id="GO:0015918">
    <property type="term" value="P:sterol transport"/>
    <property type="evidence" value="ECO:0007669"/>
    <property type="project" value="TreeGrafter"/>
</dbReference>
<dbReference type="GO" id="GO:0015485">
    <property type="term" value="F:cholesterol binding"/>
    <property type="evidence" value="ECO:0007669"/>
    <property type="project" value="TreeGrafter"/>
</dbReference>
<feature type="domain" description="Niemann-Pick C1 N-terminal" evidence="1">
    <location>
        <begin position="343"/>
        <end position="453"/>
    </location>
</feature>
<dbReference type="SUPFAM" id="SSF53335">
    <property type="entry name" value="S-adenosyl-L-methionine-dependent methyltransferases"/>
    <property type="match status" value="1"/>
</dbReference>
<sequence length="454" mass="52338">MQANMSQLYSNRQLIFSDDNNDKESISVIILETFDTSSSYGLYLWPCSPILAQFIWYNRNDFIGKNILEIGAGTSLPGLVAAKIGAQNVVLCDNPKIDQWLSLITETLKMNSMIADRIRIESLDWCDEKSIDTLIKKYFPSNIDIIIGSDIFFHKKDFETIIALLDKLFLNGNSSVKFIGTIERRSRSTMLKLNHLIGIRDSYNEIYLNGEPKPLPANDTYLLNEMCPHIATPNGISPDLCCDRKQLAEMQKFKYMLDNIIGRCPSCYYNLLRILCEMSCSPNQDQFIWPLETLNITRPNENEKVISDDKIRSEWALADYEDPDEEVDEQEENVKKLPSKPIETVHVVSKIRYFLSEKQAQDFIDSCWSVRINFQYAIDILCGSINRGCDVKKLFQYIGLKNTQSPMKIEFIFTNDTYYDQEFQRTFQPSNATMFACDQPVILPHVSRQKCTCM</sequence>
<dbReference type="Gene3D" id="3.40.50.150">
    <property type="entry name" value="Vaccinia Virus protein VP39"/>
    <property type="match status" value="1"/>
</dbReference>
<comment type="caution">
    <text evidence="2">The sequence shown here is derived from an EMBL/GenBank/DDBJ whole genome shotgun (WGS) entry which is preliminary data.</text>
</comment>
<dbReference type="GO" id="GO:0005886">
    <property type="term" value="C:plasma membrane"/>
    <property type="evidence" value="ECO:0007669"/>
    <property type="project" value="TreeGrafter"/>
</dbReference>
<reference evidence="2" key="1">
    <citation type="submission" date="2021-02" db="EMBL/GenBank/DDBJ databases">
        <authorList>
            <person name="Nowell W R."/>
        </authorList>
    </citation>
    <scope>NUCLEOTIDE SEQUENCE</scope>
</reference>
<evidence type="ECO:0000313" key="2">
    <source>
        <dbReference type="EMBL" id="CAF3667884.1"/>
    </source>
</evidence>
<dbReference type="Proteomes" id="UP000663844">
    <property type="component" value="Unassembled WGS sequence"/>
</dbReference>
<organism evidence="2 3">
    <name type="scientific">Adineta steineri</name>
    <dbReference type="NCBI Taxonomy" id="433720"/>
    <lineage>
        <taxon>Eukaryota</taxon>
        <taxon>Metazoa</taxon>
        <taxon>Spiralia</taxon>
        <taxon>Gnathifera</taxon>
        <taxon>Rotifera</taxon>
        <taxon>Eurotatoria</taxon>
        <taxon>Bdelloidea</taxon>
        <taxon>Adinetida</taxon>
        <taxon>Adinetidae</taxon>
        <taxon>Adineta</taxon>
    </lineage>
</organism>
<accession>A0A818SDB1</accession>
<dbReference type="Pfam" id="PF16414">
    <property type="entry name" value="NPC1_N"/>
    <property type="match status" value="2"/>
</dbReference>
<dbReference type="Pfam" id="PF10294">
    <property type="entry name" value="Methyltransf_16"/>
    <property type="match status" value="1"/>
</dbReference>
<protein>
    <recommendedName>
        <fullName evidence="1">Niemann-Pick C1 N-terminal domain-containing protein</fullName>
    </recommendedName>
</protein>
<name>A0A818SDB1_9BILA</name>
<dbReference type="AlphaFoldDB" id="A0A818SDB1"/>
<dbReference type="GO" id="GO:0042632">
    <property type="term" value="P:cholesterol homeostasis"/>
    <property type="evidence" value="ECO:0007669"/>
    <property type="project" value="TreeGrafter"/>
</dbReference>
<gene>
    <name evidence="2" type="ORF">OXD698_LOCUS10036</name>
</gene>
<feature type="non-terminal residue" evidence="2">
    <location>
        <position position="1"/>
    </location>
</feature>
<feature type="domain" description="Niemann-Pick C1 N-terminal" evidence="1">
    <location>
        <begin position="208"/>
        <end position="295"/>
    </location>
</feature>
<dbReference type="InterPro" id="IPR029063">
    <property type="entry name" value="SAM-dependent_MTases_sf"/>
</dbReference>
<dbReference type="PANTHER" id="PTHR45727">
    <property type="entry name" value="NPC INTRACELLULAR CHOLESTEROL TRANSPORTER 1"/>
    <property type="match status" value="1"/>
</dbReference>